<evidence type="ECO:0000313" key="1">
    <source>
        <dbReference type="EnsemblMetazoa" id="ACUA004715-PA"/>
    </source>
</evidence>
<dbReference type="Proteomes" id="UP000075883">
    <property type="component" value="Unassembled WGS sequence"/>
</dbReference>
<dbReference type="EnsemblMetazoa" id="ACUA004715-RA">
    <property type="protein sequence ID" value="ACUA004715-PA"/>
    <property type="gene ID" value="ACUA004715"/>
</dbReference>
<dbReference type="VEuPathDB" id="VectorBase:ACUA004715"/>
<protein>
    <submittedName>
        <fullName evidence="1">Uncharacterized protein</fullName>
    </submittedName>
</protein>
<name>A0A182LY20_9DIPT</name>
<dbReference type="EMBL" id="AXCM01000097">
    <property type="status" value="NOT_ANNOTATED_CDS"/>
    <property type="molecule type" value="Genomic_DNA"/>
</dbReference>
<dbReference type="AlphaFoldDB" id="A0A182LY20"/>
<evidence type="ECO:0000313" key="2">
    <source>
        <dbReference type="Proteomes" id="UP000075883"/>
    </source>
</evidence>
<accession>A0A182LY20</accession>
<reference evidence="2" key="1">
    <citation type="submission" date="2013-09" db="EMBL/GenBank/DDBJ databases">
        <title>The Genome Sequence of Anopheles culicifacies species A.</title>
        <authorList>
            <consortium name="The Broad Institute Genomics Platform"/>
            <person name="Neafsey D.E."/>
            <person name="Besansky N."/>
            <person name="Howell P."/>
            <person name="Walton C."/>
            <person name="Young S.K."/>
            <person name="Zeng Q."/>
            <person name="Gargeya S."/>
            <person name="Fitzgerald M."/>
            <person name="Haas B."/>
            <person name="Abouelleil A."/>
            <person name="Allen A.W."/>
            <person name="Alvarado L."/>
            <person name="Arachchi H.M."/>
            <person name="Berlin A.M."/>
            <person name="Chapman S.B."/>
            <person name="Gainer-Dewar J."/>
            <person name="Goldberg J."/>
            <person name="Griggs A."/>
            <person name="Gujja S."/>
            <person name="Hansen M."/>
            <person name="Howarth C."/>
            <person name="Imamovic A."/>
            <person name="Ireland A."/>
            <person name="Larimer J."/>
            <person name="McCowan C."/>
            <person name="Murphy C."/>
            <person name="Pearson M."/>
            <person name="Poon T.W."/>
            <person name="Priest M."/>
            <person name="Roberts A."/>
            <person name="Saif S."/>
            <person name="Shea T."/>
            <person name="Sisk P."/>
            <person name="Sykes S."/>
            <person name="Wortman J."/>
            <person name="Nusbaum C."/>
            <person name="Birren B."/>
        </authorList>
    </citation>
    <scope>NUCLEOTIDE SEQUENCE [LARGE SCALE GENOMIC DNA]</scope>
    <source>
        <strain evidence="2">A-37</strain>
    </source>
</reference>
<reference evidence="1" key="2">
    <citation type="submission" date="2020-05" db="UniProtKB">
        <authorList>
            <consortium name="EnsemblMetazoa"/>
        </authorList>
    </citation>
    <scope>IDENTIFICATION</scope>
    <source>
        <strain evidence="1">A-37</strain>
    </source>
</reference>
<proteinExistence type="predicted"/>
<organism evidence="1 2">
    <name type="scientific">Anopheles culicifacies</name>
    <dbReference type="NCBI Taxonomy" id="139723"/>
    <lineage>
        <taxon>Eukaryota</taxon>
        <taxon>Metazoa</taxon>
        <taxon>Ecdysozoa</taxon>
        <taxon>Arthropoda</taxon>
        <taxon>Hexapoda</taxon>
        <taxon>Insecta</taxon>
        <taxon>Pterygota</taxon>
        <taxon>Neoptera</taxon>
        <taxon>Endopterygota</taxon>
        <taxon>Diptera</taxon>
        <taxon>Nematocera</taxon>
        <taxon>Culicoidea</taxon>
        <taxon>Culicidae</taxon>
        <taxon>Anophelinae</taxon>
        <taxon>Anopheles</taxon>
        <taxon>culicifacies species complex</taxon>
    </lineage>
</organism>
<sequence length="148" mass="16076">MLCECVQPSRLAGCDDSRKSEWTVYASKIRRTMPSKSMLIKFIFGSACPTAASWVRSVEQCAGTGGCVSKGRMGLSWPGAGNDTTGHCDTASSACGLLHLSLCLHHRQIIVRFEGRIYSSIALILTDHGGRTVHTCHTTSHHRELEAN</sequence>
<keyword evidence="2" id="KW-1185">Reference proteome</keyword>
<dbReference type="EMBL" id="AXCM01000096">
    <property type="status" value="NOT_ANNOTATED_CDS"/>
    <property type="molecule type" value="Genomic_DNA"/>
</dbReference>